<evidence type="ECO:0000313" key="6">
    <source>
        <dbReference type="Proteomes" id="UP000462055"/>
    </source>
</evidence>
<dbReference type="SUPFAM" id="SSF48452">
    <property type="entry name" value="TPR-like"/>
    <property type="match status" value="1"/>
</dbReference>
<dbReference type="PANTHER" id="PTHR35807">
    <property type="entry name" value="TRANSCRIPTIONAL REGULATOR REDD-RELATED"/>
    <property type="match status" value="1"/>
</dbReference>
<keyword evidence="2" id="KW-0804">Transcription</keyword>
<evidence type="ECO:0000256" key="2">
    <source>
        <dbReference type="ARBA" id="ARBA00023163"/>
    </source>
</evidence>
<evidence type="ECO:0000256" key="1">
    <source>
        <dbReference type="ARBA" id="ARBA00023015"/>
    </source>
</evidence>
<evidence type="ECO:0000259" key="4">
    <source>
        <dbReference type="SMART" id="SM01043"/>
    </source>
</evidence>
<dbReference type="Proteomes" id="UP000462055">
    <property type="component" value="Unassembled WGS sequence"/>
</dbReference>
<feature type="region of interest" description="Disordered" evidence="3">
    <location>
        <begin position="1"/>
        <end position="32"/>
    </location>
</feature>
<dbReference type="PANTHER" id="PTHR35807:SF1">
    <property type="entry name" value="TRANSCRIPTIONAL REGULATOR REDD"/>
    <property type="match status" value="1"/>
</dbReference>
<gene>
    <name evidence="5" type="ORF">F8568_033170</name>
</gene>
<sequence length="137" mass="14862">MDRPGSVPTNVGSPSSARVSRCRSRTRVPGRCRRRTRRAARCRAGEHAAVAAELAPAVAEHPLRERLRAAHLRALHGAGRRAEALAGYHDLRERLADELGVDPGPELASLYRSMLEDDPSKGPGPRTAPRSPLIKPV</sequence>
<feature type="compositionally biased region" description="Basic residues" evidence="3">
    <location>
        <begin position="20"/>
        <end position="32"/>
    </location>
</feature>
<dbReference type="InterPro" id="IPR051677">
    <property type="entry name" value="AfsR-DnrI-RedD_regulator"/>
</dbReference>
<organism evidence="5 6">
    <name type="scientific">Actinomadura physcomitrii</name>
    <dbReference type="NCBI Taxonomy" id="2650748"/>
    <lineage>
        <taxon>Bacteria</taxon>
        <taxon>Bacillati</taxon>
        <taxon>Actinomycetota</taxon>
        <taxon>Actinomycetes</taxon>
        <taxon>Streptosporangiales</taxon>
        <taxon>Thermomonosporaceae</taxon>
        <taxon>Actinomadura</taxon>
    </lineage>
</organism>
<keyword evidence="6" id="KW-1185">Reference proteome</keyword>
<dbReference type="GO" id="GO:0006355">
    <property type="term" value="P:regulation of DNA-templated transcription"/>
    <property type="evidence" value="ECO:0007669"/>
    <property type="project" value="TreeGrafter"/>
</dbReference>
<evidence type="ECO:0000313" key="5">
    <source>
        <dbReference type="EMBL" id="MWA05133.1"/>
    </source>
</evidence>
<reference evidence="5" key="1">
    <citation type="submission" date="2019-12" db="EMBL/GenBank/DDBJ databases">
        <title>Actinomadura physcomitrii sp. nov., a novel actinomycete isolated from moss [Physcomitrium sphaericum (Ludw) Fuernr].</title>
        <authorList>
            <person name="Zhuang X."/>
        </authorList>
    </citation>
    <scope>NUCLEOTIDE SEQUENCE [LARGE SCALE GENOMIC DNA]</scope>
    <source>
        <strain evidence="5">LD22</strain>
    </source>
</reference>
<dbReference type="SMART" id="SM01043">
    <property type="entry name" value="BTAD"/>
    <property type="match status" value="1"/>
</dbReference>
<feature type="domain" description="Bacterial transcriptional activator" evidence="4">
    <location>
        <begin position="1"/>
        <end position="115"/>
    </location>
</feature>
<dbReference type="EMBL" id="WBMS02000034">
    <property type="protein sequence ID" value="MWA05133.1"/>
    <property type="molecule type" value="Genomic_DNA"/>
</dbReference>
<accession>A0A6I4MHD3</accession>
<keyword evidence="1" id="KW-0805">Transcription regulation</keyword>
<dbReference type="Pfam" id="PF03704">
    <property type="entry name" value="BTAD"/>
    <property type="match status" value="1"/>
</dbReference>
<dbReference type="AlphaFoldDB" id="A0A6I4MHD3"/>
<feature type="compositionally biased region" description="Polar residues" evidence="3">
    <location>
        <begin position="7"/>
        <end position="18"/>
    </location>
</feature>
<feature type="region of interest" description="Disordered" evidence="3">
    <location>
        <begin position="115"/>
        <end position="137"/>
    </location>
</feature>
<dbReference type="GO" id="GO:0003677">
    <property type="term" value="F:DNA binding"/>
    <property type="evidence" value="ECO:0007669"/>
    <property type="project" value="TreeGrafter"/>
</dbReference>
<dbReference type="InterPro" id="IPR011990">
    <property type="entry name" value="TPR-like_helical_dom_sf"/>
</dbReference>
<dbReference type="Gene3D" id="1.25.40.10">
    <property type="entry name" value="Tetratricopeptide repeat domain"/>
    <property type="match status" value="1"/>
</dbReference>
<comment type="caution">
    <text evidence="5">The sequence shown here is derived from an EMBL/GenBank/DDBJ whole genome shotgun (WGS) entry which is preliminary data.</text>
</comment>
<protein>
    <recommendedName>
        <fullName evidence="4">Bacterial transcriptional activator domain-containing protein</fullName>
    </recommendedName>
</protein>
<name>A0A6I4MHD3_9ACTN</name>
<dbReference type="InterPro" id="IPR005158">
    <property type="entry name" value="BTAD"/>
</dbReference>
<evidence type="ECO:0000256" key="3">
    <source>
        <dbReference type="SAM" id="MobiDB-lite"/>
    </source>
</evidence>
<proteinExistence type="predicted"/>